<dbReference type="SUPFAM" id="SSF52317">
    <property type="entry name" value="Class I glutamine amidotransferase-like"/>
    <property type="match status" value="1"/>
</dbReference>
<dbReference type="GO" id="GO:0004359">
    <property type="term" value="F:glutaminase activity"/>
    <property type="evidence" value="ECO:0007669"/>
    <property type="project" value="UniProtKB-EC"/>
</dbReference>
<dbReference type="GO" id="GO:1903600">
    <property type="term" value="C:glutaminase complex"/>
    <property type="evidence" value="ECO:0007669"/>
    <property type="project" value="TreeGrafter"/>
</dbReference>
<dbReference type="Gene3D" id="3.40.50.880">
    <property type="match status" value="1"/>
</dbReference>
<dbReference type="GO" id="GO:0042823">
    <property type="term" value="P:pyridoxal phosphate biosynthetic process"/>
    <property type="evidence" value="ECO:0007669"/>
    <property type="project" value="InterPro"/>
</dbReference>
<keyword evidence="6" id="KW-0456">Lyase</keyword>
<dbReference type="CDD" id="cd01749">
    <property type="entry name" value="GATase1_PB"/>
    <property type="match status" value="1"/>
</dbReference>
<feature type="active site" description="Nucleophile" evidence="8">
    <location>
        <position position="92"/>
    </location>
</feature>
<keyword evidence="4" id="KW-0663">Pyridoxal phosphate</keyword>
<dbReference type="InterPro" id="IPR021196">
    <property type="entry name" value="PdxT/SNO_CS"/>
</dbReference>
<evidence type="ECO:0000313" key="10">
    <source>
        <dbReference type="EMBL" id="CDP38308.1"/>
    </source>
</evidence>
<dbReference type="HAMAP" id="MF_01615">
    <property type="entry name" value="PdxT"/>
    <property type="match status" value="1"/>
</dbReference>
<dbReference type="EC" id="3.5.1.2" evidence="2"/>
<dbReference type="PROSITE" id="PS51273">
    <property type="entry name" value="GATASE_TYPE_1"/>
    <property type="match status" value="1"/>
</dbReference>
<dbReference type="PhylomeDB" id="A0A060TBH3"/>
<sequence length="231" mass="25577">MTRQTNIGVLALQGDFAEHVRMLQLAREKFQQKGVDYIVSEVRTVDQLGQCDALVIPGGESTAISLIAERTGLLEPLRKFVKVDKKPVWGTCAGMILLSERATKTSRGGQQLIGGLDVTVIRNHFGRQLESFTMPLKLPFLDDEPHSCVFIRAPIIQSLDASIEQETVEALKAGERGTPQVIASIPAEQSKDGKETIVAVRQGNVVGMSFHPELTNDSRVHEWWLQECVKF</sequence>
<dbReference type="PROSITE" id="PS01236">
    <property type="entry name" value="PDXT_SNO_1"/>
    <property type="match status" value="1"/>
</dbReference>
<dbReference type="AlphaFoldDB" id="A0A060TBH3"/>
<keyword evidence="3" id="KW-0378">Hydrolase</keyword>
<dbReference type="InterPro" id="IPR002161">
    <property type="entry name" value="PdxT/SNO"/>
</dbReference>
<keyword evidence="5" id="KW-0315">Glutamine amidotransferase</keyword>
<evidence type="ECO:0000256" key="3">
    <source>
        <dbReference type="ARBA" id="ARBA00022801"/>
    </source>
</evidence>
<dbReference type="GO" id="GO:0016829">
    <property type="term" value="F:lyase activity"/>
    <property type="evidence" value="ECO:0007669"/>
    <property type="project" value="UniProtKB-KW"/>
</dbReference>
<name>A0A060TBH3_BLAAD</name>
<gene>
    <name evidence="10" type="ORF">GNLVRS02_ARAD1D31768g</name>
</gene>
<dbReference type="NCBIfam" id="TIGR03800">
    <property type="entry name" value="PLP_synth_Pdx2"/>
    <property type="match status" value="1"/>
</dbReference>
<feature type="binding site" evidence="9">
    <location>
        <begin position="59"/>
        <end position="61"/>
    </location>
    <ligand>
        <name>L-glutamine</name>
        <dbReference type="ChEBI" id="CHEBI:58359"/>
    </ligand>
</feature>
<evidence type="ECO:0000256" key="9">
    <source>
        <dbReference type="PIRSR" id="PIRSR005639-2"/>
    </source>
</evidence>
<evidence type="ECO:0000256" key="7">
    <source>
        <dbReference type="ARBA" id="ARBA00049534"/>
    </source>
</evidence>
<feature type="active site" description="Charge relay system" evidence="8">
    <location>
        <position position="213"/>
    </location>
</feature>
<dbReference type="PANTHER" id="PTHR31559">
    <property type="entry name" value="PYRIDOXAL 5'-PHOSPHATE SYNTHASE SUBUNIT SNO"/>
    <property type="match status" value="1"/>
</dbReference>
<dbReference type="PROSITE" id="PS51130">
    <property type="entry name" value="PDXT_SNO_2"/>
    <property type="match status" value="1"/>
</dbReference>
<organism evidence="10">
    <name type="scientific">Blastobotrys adeninivorans</name>
    <name type="common">Yeast</name>
    <name type="synonym">Arxula adeninivorans</name>
    <dbReference type="NCBI Taxonomy" id="409370"/>
    <lineage>
        <taxon>Eukaryota</taxon>
        <taxon>Fungi</taxon>
        <taxon>Dikarya</taxon>
        <taxon>Ascomycota</taxon>
        <taxon>Saccharomycotina</taxon>
        <taxon>Dipodascomycetes</taxon>
        <taxon>Dipodascales</taxon>
        <taxon>Trichomonascaceae</taxon>
        <taxon>Blastobotrys</taxon>
    </lineage>
</organism>
<dbReference type="PIRSF" id="PIRSF005639">
    <property type="entry name" value="Glut_amidoT_SNO"/>
    <property type="match status" value="1"/>
</dbReference>
<dbReference type="GO" id="GO:0008614">
    <property type="term" value="P:pyridoxine metabolic process"/>
    <property type="evidence" value="ECO:0007669"/>
    <property type="project" value="TreeGrafter"/>
</dbReference>
<comment type="similarity">
    <text evidence="1">Belongs to the glutaminase PdxT/SNO family.</text>
</comment>
<dbReference type="FunFam" id="3.40.50.880:FF:000041">
    <property type="entry name" value="Glutamine amidotransferase subunit pdxT, putative"/>
    <property type="match status" value="1"/>
</dbReference>
<feature type="binding site" evidence="9">
    <location>
        <position position="122"/>
    </location>
    <ligand>
        <name>L-glutamine</name>
        <dbReference type="ChEBI" id="CHEBI:58359"/>
    </ligand>
</feature>
<dbReference type="GO" id="GO:0005829">
    <property type="term" value="C:cytosol"/>
    <property type="evidence" value="ECO:0007669"/>
    <property type="project" value="TreeGrafter"/>
</dbReference>
<evidence type="ECO:0000256" key="5">
    <source>
        <dbReference type="ARBA" id="ARBA00022962"/>
    </source>
</evidence>
<reference evidence="10" key="2">
    <citation type="submission" date="2014-06" db="EMBL/GenBank/DDBJ databases">
        <title>The complete genome of Blastobotrys (Arxula) adeninivorans LS3 - a yeast of biotechnological interest.</title>
        <authorList>
            <person name="Kunze G."/>
            <person name="Gaillardin C."/>
            <person name="Czernicka M."/>
            <person name="Durrens P."/>
            <person name="Martin T."/>
            <person name="Boer E."/>
            <person name="Gabaldon T."/>
            <person name="Cruz J."/>
            <person name="Talla E."/>
            <person name="Marck C."/>
            <person name="Goffeau A."/>
            <person name="Barbe V."/>
            <person name="Baret P."/>
            <person name="Baronian K."/>
            <person name="Beier S."/>
            <person name="Bleykasten C."/>
            <person name="Bode R."/>
            <person name="Casaregola S."/>
            <person name="Despons L."/>
            <person name="Fairhead C."/>
            <person name="Giersberg M."/>
            <person name="Gierski P."/>
            <person name="Hahnel U."/>
            <person name="Hartmann A."/>
            <person name="Jankowska D."/>
            <person name="Jubin C."/>
            <person name="Jung P."/>
            <person name="Lafontaine I."/>
            <person name="Leh-Louis V."/>
            <person name="Lemaire M."/>
            <person name="Marcet-Houben M."/>
            <person name="Mascher M."/>
            <person name="Morel G."/>
            <person name="Richard G.-F."/>
            <person name="Riechen J."/>
            <person name="Sacerdot C."/>
            <person name="Sarkar A."/>
            <person name="Savel G."/>
            <person name="Schacherer J."/>
            <person name="Sherman D."/>
            <person name="Straub M.-L."/>
            <person name="Stein N."/>
            <person name="Thierry A."/>
            <person name="Trautwein-Schult A."/>
            <person name="Westhof E."/>
            <person name="Worch S."/>
            <person name="Dujon B."/>
            <person name="Souciet J.-L."/>
            <person name="Wincker P."/>
            <person name="Scholz U."/>
            <person name="Neuveglise N."/>
        </authorList>
    </citation>
    <scope>NUCLEOTIDE SEQUENCE</scope>
    <source>
        <strain evidence="10">LS3</strain>
    </source>
</reference>
<proteinExistence type="inferred from homology"/>
<reference evidence="10" key="1">
    <citation type="submission" date="2014-02" db="EMBL/GenBank/DDBJ databases">
        <authorList>
            <person name="Genoscope - CEA"/>
        </authorList>
    </citation>
    <scope>NUCLEOTIDE SEQUENCE</scope>
    <source>
        <strain evidence="10">LS3</strain>
    </source>
</reference>
<dbReference type="EMBL" id="HG937694">
    <property type="protein sequence ID" value="CDP38308.1"/>
    <property type="molecule type" value="Genomic_DNA"/>
</dbReference>
<evidence type="ECO:0000256" key="1">
    <source>
        <dbReference type="ARBA" id="ARBA00008345"/>
    </source>
</evidence>
<feature type="binding site" evidence="9">
    <location>
        <begin position="151"/>
        <end position="152"/>
    </location>
    <ligand>
        <name>L-glutamine</name>
        <dbReference type="ChEBI" id="CHEBI:58359"/>
    </ligand>
</feature>
<evidence type="ECO:0000256" key="2">
    <source>
        <dbReference type="ARBA" id="ARBA00012918"/>
    </source>
</evidence>
<evidence type="ECO:0000256" key="8">
    <source>
        <dbReference type="PIRSR" id="PIRSR005639-1"/>
    </source>
</evidence>
<evidence type="ECO:0000256" key="4">
    <source>
        <dbReference type="ARBA" id="ARBA00022898"/>
    </source>
</evidence>
<comment type="catalytic activity">
    <reaction evidence="7">
        <text>L-glutamine + H2O = L-glutamate + NH4(+)</text>
        <dbReference type="Rhea" id="RHEA:15889"/>
        <dbReference type="ChEBI" id="CHEBI:15377"/>
        <dbReference type="ChEBI" id="CHEBI:28938"/>
        <dbReference type="ChEBI" id="CHEBI:29985"/>
        <dbReference type="ChEBI" id="CHEBI:58359"/>
        <dbReference type="EC" id="3.5.1.2"/>
    </reaction>
</comment>
<accession>A0A060TBH3</accession>
<dbReference type="InterPro" id="IPR029062">
    <property type="entry name" value="Class_I_gatase-like"/>
</dbReference>
<protein>
    <recommendedName>
        <fullName evidence="2">glutaminase</fullName>
        <ecNumber evidence="2">3.5.1.2</ecNumber>
    </recommendedName>
</protein>
<dbReference type="Pfam" id="PF01174">
    <property type="entry name" value="SNO"/>
    <property type="match status" value="1"/>
</dbReference>
<feature type="active site" description="Charge relay system" evidence="8">
    <location>
        <position position="211"/>
    </location>
</feature>
<dbReference type="PANTHER" id="PTHR31559:SF0">
    <property type="entry name" value="PYRIDOXAL 5'-PHOSPHATE SYNTHASE SUBUNIT SNO1-RELATED"/>
    <property type="match status" value="1"/>
</dbReference>
<evidence type="ECO:0000256" key="6">
    <source>
        <dbReference type="ARBA" id="ARBA00023239"/>
    </source>
</evidence>